<gene>
    <name evidence="1" type="ORF">HOLleu_26375</name>
</gene>
<dbReference type="EMBL" id="JAIZAY010000013">
    <property type="protein sequence ID" value="KAJ8030093.1"/>
    <property type="molecule type" value="Genomic_DNA"/>
</dbReference>
<evidence type="ECO:0000313" key="1">
    <source>
        <dbReference type="EMBL" id="KAJ8030093.1"/>
    </source>
</evidence>
<keyword evidence="2" id="KW-1185">Reference proteome</keyword>
<dbReference type="AlphaFoldDB" id="A0A9Q1BNL9"/>
<sequence>MSKCISLLSQFGIHCGDGGNQKFTGESINTCHQRLTEAIDKASGKRLADDKSGSDADRYHSYTRMQFETCPEKDRKKLSNWCAEHPRIDYNALQRCREGFQKRLEFDGPGAGLTFNTITDSDRLCVFLNHTNAFQLQPLTSSMSSLDGLSVNDGDADNSDHIDVT</sequence>
<reference evidence="1" key="1">
    <citation type="submission" date="2021-10" db="EMBL/GenBank/DDBJ databases">
        <title>Tropical sea cucumber genome reveals ecological adaptation and Cuvierian tubules defense mechanism.</title>
        <authorList>
            <person name="Chen T."/>
        </authorList>
    </citation>
    <scope>NUCLEOTIDE SEQUENCE</scope>
    <source>
        <strain evidence="1">Nanhai2018</strain>
        <tissue evidence="1">Muscle</tissue>
    </source>
</reference>
<organism evidence="1 2">
    <name type="scientific">Holothuria leucospilota</name>
    <name type="common">Black long sea cucumber</name>
    <name type="synonym">Mertensiothuria leucospilota</name>
    <dbReference type="NCBI Taxonomy" id="206669"/>
    <lineage>
        <taxon>Eukaryota</taxon>
        <taxon>Metazoa</taxon>
        <taxon>Echinodermata</taxon>
        <taxon>Eleutherozoa</taxon>
        <taxon>Echinozoa</taxon>
        <taxon>Holothuroidea</taxon>
        <taxon>Aspidochirotacea</taxon>
        <taxon>Aspidochirotida</taxon>
        <taxon>Holothuriidae</taxon>
        <taxon>Holothuria</taxon>
    </lineage>
</organism>
<name>A0A9Q1BNL9_HOLLE</name>
<comment type="caution">
    <text evidence="1">The sequence shown here is derived from an EMBL/GenBank/DDBJ whole genome shotgun (WGS) entry which is preliminary data.</text>
</comment>
<dbReference type="Proteomes" id="UP001152320">
    <property type="component" value="Chromosome 13"/>
</dbReference>
<evidence type="ECO:0000313" key="2">
    <source>
        <dbReference type="Proteomes" id="UP001152320"/>
    </source>
</evidence>
<proteinExistence type="predicted"/>
<protein>
    <submittedName>
        <fullName evidence="1">Uncharacterized protein</fullName>
    </submittedName>
</protein>
<accession>A0A9Q1BNL9</accession>